<keyword evidence="3" id="KW-1185">Reference proteome</keyword>
<feature type="signal peptide" evidence="1">
    <location>
        <begin position="1"/>
        <end position="22"/>
    </location>
</feature>
<name>A0A926VEL7_9CYAN</name>
<dbReference type="EMBL" id="JACJPW010000034">
    <property type="protein sequence ID" value="MBD2182282.1"/>
    <property type="molecule type" value="Genomic_DNA"/>
</dbReference>
<organism evidence="2 3">
    <name type="scientific">Aerosakkonema funiforme FACHB-1375</name>
    <dbReference type="NCBI Taxonomy" id="2949571"/>
    <lineage>
        <taxon>Bacteria</taxon>
        <taxon>Bacillati</taxon>
        <taxon>Cyanobacteriota</taxon>
        <taxon>Cyanophyceae</taxon>
        <taxon>Oscillatoriophycideae</taxon>
        <taxon>Aerosakkonematales</taxon>
        <taxon>Aerosakkonemataceae</taxon>
        <taxon>Aerosakkonema</taxon>
    </lineage>
</organism>
<sequence>MNKMFLLSATVCLVLVTAYNHAAVAQIFLQSNNEESDIFHKIIDDKVAKASNLNHLLYINKEFYIPDTDIGEVLPTNTTEANMLLAKLRPRVNQTPTHTRKPNNENMNVSQSQQETTRINLDSRSAKQPHNLVITTDSGTQLNAEITVNGRVVKTIRGRGGRINLSNCFTRGRHTIEISGNYKPATNSVKVEFSGAETTVAQSTAGSGILRQTLIVEVE</sequence>
<dbReference type="RefSeq" id="WP_190465095.1">
    <property type="nucleotide sequence ID" value="NZ_JACJPW010000034.1"/>
</dbReference>
<proteinExistence type="predicted"/>
<protein>
    <recommendedName>
        <fullName evidence="4">PEGA domain-containing protein</fullName>
    </recommendedName>
</protein>
<accession>A0A926VEL7</accession>
<evidence type="ECO:0000313" key="2">
    <source>
        <dbReference type="EMBL" id="MBD2182282.1"/>
    </source>
</evidence>
<reference evidence="2" key="1">
    <citation type="journal article" date="2015" name="ISME J.">
        <title>Draft Genome Sequence of Streptomyces incarnatus NRRL8089, which Produces the Nucleoside Antibiotic Sinefungin.</title>
        <authorList>
            <person name="Oshima K."/>
            <person name="Hattori M."/>
            <person name="Shimizu H."/>
            <person name="Fukuda K."/>
            <person name="Nemoto M."/>
            <person name="Inagaki K."/>
            <person name="Tamura T."/>
        </authorList>
    </citation>
    <scope>NUCLEOTIDE SEQUENCE</scope>
    <source>
        <strain evidence="2">FACHB-1375</strain>
    </source>
</reference>
<dbReference type="AlphaFoldDB" id="A0A926VEL7"/>
<reference evidence="2" key="2">
    <citation type="submission" date="2020-08" db="EMBL/GenBank/DDBJ databases">
        <authorList>
            <person name="Chen M."/>
            <person name="Teng W."/>
            <person name="Zhao L."/>
            <person name="Hu C."/>
            <person name="Zhou Y."/>
            <person name="Han B."/>
            <person name="Song L."/>
            <person name="Shu W."/>
        </authorList>
    </citation>
    <scope>NUCLEOTIDE SEQUENCE</scope>
    <source>
        <strain evidence="2">FACHB-1375</strain>
    </source>
</reference>
<evidence type="ECO:0000313" key="3">
    <source>
        <dbReference type="Proteomes" id="UP000641646"/>
    </source>
</evidence>
<evidence type="ECO:0008006" key="4">
    <source>
        <dbReference type="Google" id="ProtNLM"/>
    </source>
</evidence>
<comment type="caution">
    <text evidence="2">The sequence shown here is derived from an EMBL/GenBank/DDBJ whole genome shotgun (WGS) entry which is preliminary data.</text>
</comment>
<feature type="chain" id="PRO_5037872895" description="PEGA domain-containing protein" evidence="1">
    <location>
        <begin position="23"/>
        <end position="219"/>
    </location>
</feature>
<evidence type="ECO:0000256" key="1">
    <source>
        <dbReference type="SAM" id="SignalP"/>
    </source>
</evidence>
<gene>
    <name evidence="2" type="ORF">H6G03_14445</name>
</gene>
<keyword evidence="1" id="KW-0732">Signal</keyword>
<dbReference type="Proteomes" id="UP000641646">
    <property type="component" value="Unassembled WGS sequence"/>
</dbReference>